<dbReference type="Proteomes" id="UP000279089">
    <property type="component" value="Unassembled WGS sequence"/>
</dbReference>
<dbReference type="InterPro" id="IPR003959">
    <property type="entry name" value="ATPase_AAA_core"/>
</dbReference>
<dbReference type="PANTHER" id="PTHR40396">
    <property type="entry name" value="ATPASE-LIKE PROTEIN"/>
    <property type="match status" value="1"/>
</dbReference>
<dbReference type="OrthoDB" id="9809324at2"/>
<name>A0A3N4MGX5_9BACT</name>
<dbReference type="Pfam" id="PF13304">
    <property type="entry name" value="AAA_21"/>
    <property type="match status" value="1"/>
</dbReference>
<keyword evidence="2" id="KW-0067">ATP-binding</keyword>
<dbReference type="Gene3D" id="3.40.50.300">
    <property type="entry name" value="P-loop containing nucleotide triphosphate hydrolases"/>
    <property type="match status" value="1"/>
</dbReference>
<comment type="caution">
    <text evidence="2">The sequence shown here is derived from an EMBL/GenBank/DDBJ whole genome shotgun (WGS) entry which is preliminary data.</text>
</comment>
<evidence type="ECO:0000259" key="1">
    <source>
        <dbReference type="Pfam" id="PF13304"/>
    </source>
</evidence>
<dbReference type="PANTHER" id="PTHR40396:SF1">
    <property type="entry name" value="ATPASE AAA-TYPE CORE DOMAIN-CONTAINING PROTEIN"/>
    <property type="match status" value="1"/>
</dbReference>
<proteinExistence type="predicted"/>
<evidence type="ECO:0000313" key="3">
    <source>
        <dbReference type="Proteomes" id="UP000279089"/>
    </source>
</evidence>
<dbReference type="GO" id="GO:0005524">
    <property type="term" value="F:ATP binding"/>
    <property type="evidence" value="ECO:0007669"/>
    <property type="project" value="UniProtKB-KW"/>
</dbReference>
<dbReference type="InterPro" id="IPR027417">
    <property type="entry name" value="P-loop_NTPase"/>
</dbReference>
<feature type="domain" description="ATPase AAA-type core" evidence="1">
    <location>
        <begin position="48"/>
        <end position="328"/>
    </location>
</feature>
<dbReference type="GO" id="GO:0016887">
    <property type="term" value="F:ATP hydrolysis activity"/>
    <property type="evidence" value="ECO:0007669"/>
    <property type="project" value="InterPro"/>
</dbReference>
<gene>
    <name evidence="2" type="ORF">EG028_00630</name>
</gene>
<dbReference type="AlphaFoldDB" id="A0A3N4MGX5"/>
<dbReference type="SUPFAM" id="SSF52540">
    <property type="entry name" value="P-loop containing nucleoside triphosphate hydrolases"/>
    <property type="match status" value="1"/>
</dbReference>
<accession>A0A3N4MGX5</accession>
<evidence type="ECO:0000313" key="2">
    <source>
        <dbReference type="EMBL" id="RPD42838.1"/>
    </source>
</evidence>
<keyword evidence="3" id="KW-1185">Reference proteome</keyword>
<reference evidence="3" key="1">
    <citation type="submission" date="2018-11" db="EMBL/GenBank/DDBJ databases">
        <title>Chitinophaga lutea sp.nov., isolate from arsenic contaminated soil.</title>
        <authorList>
            <person name="Zong Y."/>
        </authorList>
    </citation>
    <scope>NUCLEOTIDE SEQUENCE [LARGE SCALE GENOMIC DNA]</scope>
    <source>
        <strain evidence="3">YLT18</strain>
    </source>
</reference>
<protein>
    <submittedName>
        <fullName evidence="2">ATP-binding protein</fullName>
    </submittedName>
</protein>
<organism evidence="2 3">
    <name type="scientific">Chitinophaga barathri</name>
    <dbReference type="NCBI Taxonomy" id="1647451"/>
    <lineage>
        <taxon>Bacteria</taxon>
        <taxon>Pseudomonadati</taxon>
        <taxon>Bacteroidota</taxon>
        <taxon>Chitinophagia</taxon>
        <taxon>Chitinophagales</taxon>
        <taxon>Chitinophagaceae</taxon>
        <taxon>Chitinophaga</taxon>
    </lineage>
</organism>
<dbReference type="EMBL" id="RMBX01000001">
    <property type="protein sequence ID" value="RPD42838.1"/>
    <property type="molecule type" value="Genomic_DNA"/>
</dbReference>
<sequence length="406" mass="47516">MLIEFRAKNYRSFKEELVFLMTNVKSFKEHIDTNVIKTERGFDILKAAAVYGSNGSGKSNFITAFDWMKYYVHYSFSDSLKKEEDKEYWDNQFKLNTITENASTTFELSFLIGGAIYRYGYEFNAEEIVREWLYRKVEREILLFSRERQEFEINHESFSEGEKYMDDVNANVLLLSHLAQNNQPVSKLIFSWFSNLNVISGLHEWKHDKVTAKILKNEPGFKNWAALALKYLEITNIEAGEKDGEVITYHNKYDENNLLIEAVPFTAWEESEGTKKLINILGPIYDTLRNSRVLLIDEFDCKLHPNLSKKLIDFFQKFNKRNAQIIFTGNDVNLLDKDLWRRDQIWFVEKDQFGASELFSLSEFSSKTVRGNSAIDKKYLNNEFGAAETMEITDNLIDLLYGPEKK</sequence>
<keyword evidence="2" id="KW-0547">Nucleotide-binding</keyword>